<dbReference type="Proteomes" id="UP000182178">
    <property type="component" value="Unassembled WGS sequence"/>
</dbReference>
<keyword evidence="2" id="KW-1185">Reference proteome</keyword>
<proteinExistence type="predicted"/>
<name>A0ABP2AAV9_9HYPH</name>
<sequence>MGALRMNRRPRRAGIMRHTRLFDGIKTGDMHIMHIFPRS</sequence>
<protein>
    <submittedName>
        <fullName evidence="1">Uncharacterized protein</fullName>
    </submittedName>
</protein>
<comment type="caution">
    <text evidence="1">The sequence shown here is derived from an EMBL/GenBank/DDBJ whole genome shotgun (WGS) entry which is preliminary data.</text>
</comment>
<dbReference type="EMBL" id="CYHC01000010">
    <property type="protein sequence ID" value="CUA89953.1"/>
    <property type="molecule type" value="Genomic_DNA"/>
</dbReference>
<organism evidence="1 2">
    <name type="scientific">Chelatococcus sambhunathii</name>
    <dbReference type="NCBI Taxonomy" id="363953"/>
    <lineage>
        <taxon>Bacteria</taxon>
        <taxon>Pseudomonadati</taxon>
        <taxon>Pseudomonadota</taxon>
        <taxon>Alphaproteobacteria</taxon>
        <taxon>Hyphomicrobiales</taxon>
        <taxon>Chelatococcaceae</taxon>
        <taxon>Chelatococcus</taxon>
    </lineage>
</organism>
<gene>
    <name evidence="1" type="ORF">Ga0061061_11089</name>
</gene>
<evidence type="ECO:0000313" key="2">
    <source>
        <dbReference type="Proteomes" id="UP000182178"/>
    </source>
</evidence>
<evidence type="ECO:0000313" key="1">
    <source>
        <dbReference type="EMBL" id="CUA89953.1"/>
    </source>
</evidence>
<accession>A0ABP2AAV9</accession>
<reference evidence="1 2" key="1">
    <citation type="submission" date="2015-08" db="EMBL/GenBank/DDBJ databases">
        <authorList>
            <person name="Varghese N."/>
        </authorList>
    </citation>
    <scope>NUCLEOTIDE SEQUENCE [LARGE SCALE GENOMIC DNA]</scope>
    <source>
        <strain evidence="1 2">DSM 18167</strain>
    </source>
</reference>